<evidence type="ECO:0000313" key="2">
    <source>
        <dbReference type="Proteomes" id="UP000033434"/>
    </source>
</evidence>
<sequence length="40" mass="4543">MEYKEVKSIDVPIELLLEADPSKDNILSYLQGAWCFVAVD</sequence>
<dbReference type="AlphaFoldDB" id="A0A0F6AFE0"/>
<dbReference type="RefSeq" id="WP_256370553.1">
    <property type="nucleotide sequence ID" value="NZ_AUXW01000136.1"/>
</dbReference>
<protein>
    <submittedName>
        <fullName evidence="1">Uncharacterized protein</fullName>
    </submittedName>
</protein>
<dbReference type="Proteomes" id="UP000033434">
    <property type="component" value="Unassembled WGS sequence"/>
</dbReference>
<organism evidence="1 2">
    <name type="scientific">Pseudoalteromonas luteoviolacea S4054</name>
    <dbReference type="NCBI Taxonomy" id="1129367"/>
    <lineage>
        <taxon>Bacteria</taxon>
        <taxon>Pseudomonadati</taxon>
        <taxon>Pseudomonadota</taxon>
        <taxon>Gammaproteobacteria</taxon>
        <taxon>Alteromonadales</taxon>
        <taxon>Pseudoalteromonadaceae</taxon>
        <taxon>Pseudoalteromonas</taxon>
    </lineage>
</organism>
<dbReference type="PATRIC" id="fig|1129367.4.peg.1542"/>
<dbReference type="EMBL" id="AUXW01000136">
    <property type="protein sequence ID" value="KKE84521.1"/>
    <property type="molecule type" value="Genomic_DNA"/>
</dbReference>
<name>A0A0F6AFE0_9GAMM</name>
<accession>A0A0F6AFE0</accession>
<evidence type="ECO:0000313" key="1">
    <source>
        <dbReference type="EMBL" id="KKE84521.1"/>
    </source>
</evidence>
<reference evidence="1 2" key="1">
    <citation type="journal article" date="2015" name="BMC Genomics">
        <title>Genome mining reveals unlocked bioactive potential of marine Gram-negative bacteria.</title>
        <authorList>
            <person name="Machado H."/>
            <person name="Sonnenschein E.C."/>
            <person name="Melchiorsen J."/>
            <person name="Gram L."/>
        </authorList>
    </citation>
    <scope>NUCLEOTIDE SEQUENCE [LARGE SCALE GENOMIC DNA]</scope>
    <source>
        <strain evidence="1 2">S4054</strain>
    </source>
</reference>
<comment type="caution">
    <text evidence="1">The sequence shown here is derived from an EMBL/GenBank/DDBJ whole genome shotgun (WGS) entry which is preliminary data.</text>
</comment>
<gene>
    <name evidence="1" type="ORF">N479_08845</name>
</gene>
<proteinExistence type="predicted"/>